<accession>A0A382S775</accession>
<sequence>MKKIIFLLPLLSALTITHAGDWPGWR</sequence>
<feature type="non-terminal residue" evidence="1">
    <location>
        <position position="26"/>
    </location>
</feature>
<organism evidence="1">
    <name type="scientific">marine metagenome</name>
    <dbReference type="NCBI Taxonomy" id="408172"/>
    <lineage>
        <taxon>unclassified sequences</taxon>
        <taxon>metagenomes</taxon>
        <taxon>ecological metagenomes</taxon>
    </lineage>
</organism>
<protein>
    <submittedName>
        <fullName evidence="1">Uncharacterized protein</fullName>
    </submittedName>
</protein>
<reference evidence="1" key="1">
    <citation type="submission" date="2018-05" db="EMBL/GenBank/DDBJ databases">
        <authorList>
            <person name="Lanie J.A."/>
            <person name="Ng W.-L."/>
            <person name="Kazmierczak K.M."/>
            <person name="Andrzejewski T.M."/>
            <person name="Davidsen T.M."/>
            <person name="Wayne K.J."/>
            <person name="Tettelin H."/>
            <person name="Glass J.I."/>
            <person name="Rusch D."/>
            <person name="Podicherti R."/>
            <person name="Tsui H.-C.T."/>
            <person name="Winkler M.E."/>
        </authorList>
    </citation>
    <scope>NUCLEOTIDE SEQUENCE</scope>
</reference>
<proteinExistence type="predicted"/>
<name>A0A382S775_9ZZZZ</name>
<evidence type="ECO:0000313" key="1">
    <source>
        <dbReference type="EMBL" id="SVD05295.1"/>
    </source>
</evidence>
<dbReference type="AlphaFoldDB" id="A0A382S775"/>
<dbReference type="EMBL" id="UINC01126670">
    <property type="protein sequence ID" value="SVD05295.1"/>
    <property type="molecule type" value="Genomic_DNA"/>
</dbReference>
<gene>
    <name evidence="1" type="ORF">METZ01_LOCUS358149</name>
</gene>